<dbReference type="Proteomes" id="UP000799536">
    <property type="component" value="Unassembled WGS sequence"/>
</dbReference>
<feature type="region of interest" description="Disordered" evidence="1">
    <location>
        <begin position="242"/>
        <end position="264"/>
    </location>
</feature>
<gene>
    <name evidence="2" type="ORF">GQ43DRAFT_163930</name>
</gene>
<evidence type="ECO:0000256" key="1">
    <source>
        <dbReference type="SAM" id="MobiDB-lite"/>
    </source>
</evidence>
<sequence length="543" mass="59557">MNNQQFRRLVLDTPARSNGTASTPSPASAASASLGSRKRSSMPMTPRNIKGSVTSEFARQIAERNTKGKPTKTFKTTAPKGSKLAAGYHDRTQDRVDEESDERTQRIKELEESLKEGEIDREMFDKMVEEIAGGDISATHLVRGLDRKLLERVRRGEDVLNGVASKTDENSPDFEDEFDELAEQEIAPVVKEKTEKKGEIAPPLMPVAGVKRNRDAILAELKASRKAAAEVAAAEHAKKYPALGPGFRKIGPQGETSRIETDSRGREILIITDAEGKEKRKVRKKKDEEKVPVVHQVLDDGKNIAKPPTPLPAVEEGDDDDLDIFEGVGSNFNPLAGLVADDDNSSEDEDTQKQPSENARVTSDPERKKIRSTFEPEGEVSAPSPSSTTADQDPPTSLPPSRRNYFDSAPTPTSTTIDPLKDATVLAALKKVRNMDPDSLLLQTEEEARLKKRAALLAAADRDMEDMDLGFGSSRFDDAEDGEDKRVKLSEWRGHGADDEGADGERGVSKKRKRGPKKRKGDKNSAADVLKVMERQKKGDTLG</sequence>
<evidence type="ECO:0008006" key="4">
    <source>
        <dbReference type="Google" id="ProtNLM"/>
    </source>
</evidence>
<proteinExistence type="predicted"/>
<evidence type="ECO:0000313" key="3">
    <source>
        <dbReference type="Proteomes" id="UP000799536"/>
    </source>
</evidence>
<dbReference type="AlphaFoldDB" id="A0A9P4MPL7"/>
<accession>A0A9P4MPL7</accession>
<evidence type="ECO:0000313" key="2">
    <source>
        <dbReference type="EMBL" id="KAF2198381.1"/>
    </source>
</evidence>
<feature type="compositionally biased region" description="Basic and acidic residues" evidence="1">
    <location>
        <begin position="531"/>
        <end position="543"/>
    </location>
</feature>
<dbReference type="OrthoDB" id="3366823at2759"/>
<keyword evidence="3" id="KW-1185">Reference proteome</keyword>
<feature type="compositionally biased region" description="Polar residues" evidence="1">
    <location>
        <begin position="383"/>
        <end position="395"/>
    </location>
</feature>
<feature type="region of interest" description="Disordered" evidence="1">
    <location>
        <begin position="472"/>
        <end position="543"/>
    </location>
</feature>
<protein>
    <recommendedName>
        <fullName evidence="4">RED-like N-terminal domain-containing protein</fullName>
    </recommendedName>
</protein>
<comment type="caution">
    <text evidence="2">The sequence shown here is derived from an EMBL/GenBank/DDBJ whole genome shotgun (WGS) entry which is preliminary data.</text>
</comment>
<organism evidence="2 3">
    <name type="scientific">Delitschia confertaspora ATCC 74209</name>
    <dbReference type="NCBI Taxonomy" id="1513339"/>
    <lineage>
        <taxon>Eukaryota</taxon>
        <taxon>Fungi</taxon>
        <taxon>Dikarya</taxon>
        <taxon>Ascomycota</taxon>
        <taxon>Pezizomycotina</taxon>
        <taxon>Dothideomycetes</taxon>
        <taxon>Pleosporomycetidae</taxon>
        <taxon>Pleosporales</taxon>
        <taxon>Delitschiaceae</taxon>
        <taxon>Delitschia</taxon>
    </lineage>
</organism>
<dbReference type="PANTHER" id="PTHR12765">
    <property type="entry name" value="RED PROTEIN IK FACTOR CYTOKINE IK"/>
    <property type="match status" value="1"/>
</dbReference>
<feature type="compositionally biased region" description="Basic and acidic residues" evidence="1">
    <location>
        <begin position="285"/>
        <end position="303"/>
    </location>
</feature>
<name>A0A9P4MPL7_9PLEO</name>
<feature type="compositionally biased region" description="Low complexity" evidence="1">
    <location>
        <begin position="20"/>
        <end position="33"/>
    </location>
</feature>
<feature type="compositionally biased region" description="Basic residues" evidence="1">
    <location>
        <begin position="509"/>
        <end position="521"/>
    </location>
</feature>
<dbReference type="EMBL" id="ML994148">
    <property type="protein sequence ID" value="KAF2198381.1"/>
    <property type="molecule type" value="Genomic_DNA"/>
</dbReference>
<dbReference type="InterPro" id="IPR039896">
    <property type="entry name" value="Red-like"/>
</dbReference>
<feature type="region of interest" description="Disordered" evidence="1">
    <location>
        <begin position="1"/>
        <end position="102"/>
    </location>
</feature>
<feature type="compositionally biased region" description="Acidic residues" evidence="1">
    <location>
        <begin position="340"/>
        <end position="350"/>
    </location>
</feature>
<feature type="region of interest" description="Disordered" evidence="1">
    <location>
        <begin position="277"/>
        <end position="421"/>
    </location>
</feature>
<reference evidence="2" key="1">
    <citation type="journal article" date="2020" name="Stud. Mycol.">
        <title>101 Dothideomycetes genomes: a test case for predicting lifestyles and emergence of pathogens.</title>
        <authorList>
            <person name="Haridas S."/>
            <person name="Albert R."/>
            <person name="Binder M."/>
            <person name="Bloem J."/>
            <person name="Labutti K."/>
            <person name="Salamov A."/>
            <person name="Andreopoulos B."/>
            <person name="Baker S."/>
            <person name="Barry K."/>
            <person name="Bills G."/>
            <person name="Bluhm B."/>
            <person name="Cannon C."/>
            <person name="Castanera R."/>
            <person name="Culley D."/>
            <person name="Daum C."/>
            <person name="Ezra D."/>
            <person name="Gonzalez J."/>
            <person name="Henrissat B."/>
            <person name="Kuo A."/>
            <person name="Liang C."/>
            <person name="Lipzen A."/>
            <person name="Lutzoni F."/>
            <person name="Magnuson J."/>
            <person name="Mondo S."/>
            <person name="Nolan M."/>
            <person name="Ohm R."/>
            <person name="Pangilinan J."/>
            <person name="Park H.-J."/>
            <person name="Ramirez L."/>
            <person name="Alfaro M."/>
            <person name="Sun H."/>
            <person name="Tritt A."/>
            <person name="Yoshinaga Y."/>
            <person name="Zwiers L.-H."/>
            <person name="Turgeon B."/>
            <person name="Goodwin S."/>
            <person name="Spatafora J."/>
            <person name="Crous P."/>
            <person name="Grigoriev I."/>
        </authorList>
    </citation>
    <scope>NUCLEOTIDE SEQUENCE</scope>
    <source>
        <strain evidence="2">ATCC 74209</strain>
    </source>
</reference>
<feature type="compositionally biased region" description="Acidic residues" evidence="1">
    <location>
        <begin position="315"/>
        <end position="324"/>
    </location>
</feature>
<feature type="compositionally biased region" description="Basic and acidic residues" evidence="1">
    <location>
        <begin position="483"/>
        <end position="508"/>
    </location>
</feature>